<keyword evidence="1" id="KW-1133">Transmembrane helix</keyword>
<name>A0A2S8F4G7_9BACT</name>
<keyword evidence="1" id="KW-0812">Transmembrane</keyword>
<accession>A0A2S8F4G7</accession>
<dbReference type="EMBL" id="PUIB01000028">
    <property type="protein sequence ID" value="PQO27017.1"/>
    <property type="molecule type" value="Genomic_DNA"/>
</dbReference>
<evidence type="ECO:0000256" key="1">
    <source>
        <dbReference type="SAM" id="Phobius"/>
    </source>
</evidence>
<feature type="transmembrane region" description="Helical" evidence="1">
    <location>
        <begin position="12"/>
        <end position="32"/>
    </location>
</feature>
<proteinExistence type="predicted"/>
<reference evidence="2 3" key="1">
    <citation type="submission" date="2018-02" db="EMBL/GenBank/DDBJ databases">
        <title>Comparative genomes isolates from brazilian mangrove.</title>
        <authorList>
            <person name="Araujo J.E."/>
            <person name="Taketani R.G."/>
            <person name="Silva M.C.P."/>
            <person name="Loureco M.V."/>
            <person name="Andreote F.D."/>
        </authorList>
    </citation>
    <scope>NUCLEOTIDE SEQUENCE [LARGE SCALE GENOMIC DNA]</scope>
    <source>
        <strain evidence="2 3">NAP PRIS-MGV</strain>
    </source>
</reference>
<dbReference type="RefSeq" id="WP_105359495.1">
    <property type="nucleotide sequence ID" value="NZ_PUIB01000028.1"/>
</dbReference>
<dbReference type="InterPro" id="IPR011989">
    <property type="entry name" value="ARM-like"/>
</dbReference>
<sequence length="308" mass="35386">MTPAEPPRSRLQWGLGTLLYGVLLIGLGLGWYQDHQRLKQAKAEQPLEAALYRDQLDDLTPQFDGMYYSWTLHQDFSRGIRERNGHFSWTAEQYLKFLASIPSREFNNVVPWQQQFEVASRYLRDAPDDVYDAVFLQVLAYAKSKHEDTRRGLAIVLREELADPRQRIAPYRQDVLLALLGLLHDDDPNVRYETIQTVAEFGPAAIQTTARLEDLIAEEQNFGAVVAVARIDPRAENIRRVKTWIAERKPGWEFIAAALPKVIPRLQAIAFLRRQYFDTDVESDRKSLASQINLIEIDHLDTAPQEAS</sequence>
<dbReference type="Proteomes" id="UP000239388">
    <property type="component" value="Unassembled WGS sequence"/>
</dbReference>
<evidence type="ECO:0000313" key="3">
    <source>
        <dbReference type="Proteomes" id="UP000239388"/>
    </source>
</evidence>
<dbReference type="AlphaFoldDB" id="A0A2S8F4G7"/>
<gene>
    <name evidence="2" type="ORF">C5Y98_27555</name>
</gene>
<dbReference type="SUPFAM" id="SSF48371">
    <property type="entry name" value="ARM repeat"/>
    <property type="match status" value="1"/>
</dbReference>
<evidence type="ECO:0008006" key="4">
    <source>
        <dbReference type="Google" id="ProtNLM"/>
    </source>
</evidence>
<comment type="caution">
    <text evidence="2">The sequence shown here is derived from an EMBL/GenBank/DDBJ whole genome shotgun (WGS) entry which is preliminary data.</text>
</comment>
<dbReference type="OrthoDB" id="9917699at2"/>
<keyword evidence="1" id="KW-0472">Membrane</keyword>
<dbReference type="InterPro" id="IPR016024">
    <property type="entry name" value="ARM-type_fold"/>
</dbReference>
<evidence type="ECO:0000313" key="2">
    <source>
        <dbReference type="EMBL" id="PQO27017.1"/>
    </source>
</evidence>
<organism evidence="2 3">
    <name type="scientific">Blastopirellula marina</name>
    <dbReference type="NCBI Taxonomy" id="124"/>
    <lineage>
        <taxon>Bacteria</taxon>
        <taxon>Pseudomonadati</taxon>
        <taxon>Planctomycetota</taxon>
        <taxon>Planctomycetia</taxon>
        <taxon>Pirellulales</taxon>
        <taxon>Pirellulaceae</taxon>
        <taxon>Blastopirellula</taxon>
    </lineage>
</organism>
<protein>
    <recommendedName>
        <fullName evidence="4">HEAT repeat domain-containing protein</fullName>
    </recommendedName>
</protein>
<dbReference type="Gene3D" id="1.25.10.10">
    <property type="entry name" value="Leucine-rich Repeat Variant"/>
    <property type="match status" value="1"/>
</dbReference>